<evidence type="ECO:0000313" key="2">
    <source>
        <dbReference type="EMBL" id="KAG6633928.1"/>
    </source>
</evidence>
<proteinExistence type="predicted"/>
<accession>A0A8T1NUU3</accession>
<dbReference type="Proteomes" id="UP000811609">
    <property type="component" value="Chromosome 12"/>
</dbReference>
<sequence>MGSVVYTSIVSFSFDPFGSRGLVVEESCLKLKRPFYPHYVAADEWFDGEYMHMGIGDFIMILMKDFKKGFAIGCHKTTMAPSIIPLSIPCSPLKSHFLGGNRFSHHHLHKPYFTIHKQPSTQHLTTCAKFDLFQIMGGRGLCNGEQGLQQELKRNIEEQASAAAPAAKHEKSGNIDAISIMDHSVPENAFEKELMGLTGGFPGGEKGLKTFIERNPLSMPGMISTVQKGPPLKNPKSDVLEPVFEKKDSQ</sequence>
<keyword evidence="3" id="KW-1185">Reference proteome</keyword>
<gene>
    <name evidence="2" type="ORF">CIPAW_12G082500</name>
</gene>
<evidence type="ECO:0000256" key="1">
    <source>
        <dbReference type="SAM" id="MobiDB-lite"/>
    </source>
</evidence>
<protein>
    <submittedName>
        <fullName evidence="2">Uncharacterized protein</fullName>
    </submittedName>
</protein>
<feature type="region of interest" description="Disordered" evidence="1">
    <location>
        <begin position="222"/>
        <end position="250"/>
    </location>
</feature>
<reference evidence="2" key="1">
    <citation type="submission" date="2020-12" db="EMBL/GenBank/DDBJ databases">
        <title>WGS assembly of Carya illinoinensis cv. Pawnee.</title>
        <authorList>
            <person name="Platts A."/>
            <person name="Shu S."/>
            <person name="Wright S."/>
            <person name="Barry K."/>
            <person name="Edger P."/>
            <person name="Pires J.C."/>
            <person name="Schmutz J."/>
        </authorList>
    </citation>
    <scope>NUCLEOTIDE SEQUENCE</scope>
    <source>
        <tissue evidence="2">Leaf</tissue>
    </source>
</reference>
<feature type="compositionally biased region" description="Basic and acidic residues" evidence="1">
    <location>
        <begin position="235"/>
        <end position="250"/>
    </location>
</feature>
<dbReference type="GO" id="GO:0009767">
    <property type="term" value="P:photosynthetic electron transport chain"/>
    <property type="evidence" value="ECO:0007669"/>
    <property type="project" value="InterPro"/>
</dbReference>
<dbReference type="AlphaFoldDB" id="A0A8T1NUU3"/>
<organism evidence="2 3">
    <name type="scientific">Carya illinoinensis</name>
    <name type="common">Pecan</name>
    <dbReference type="NCBI Taxonomy" id="32201"/>
    <lineage>
        <taxon>Eukaryota</taxon>
        <taxon>Viridiplantae</taxon>
        <taxon>Streptophyta</taxon>
        <taxon>Embryophyta</taxon>
        <taxon>Tracheophyta</taxon>
        <taxon>Spermatophyta</taxon>
        <taxon>Magnoliopsida</taxon>
        <taxon>eudicotyledons</taxon>
        <taxon>Gunneridae</taxon>
        <taxon>Pentapetalae</taxon>
        <taxon>rosids</taxon>
        <taxon>fabids</taxon>
        <taxon>Fagales</taxon>
        <taxon>Juglandaceae</taxon>
        <taxon>Carya</taxon>
    </lineage>
</organism>
<dbReference type="InterPro" id="IPR021659">
    <property type="entry name" value="NdhS"/>
</dbReference>
<name>A0A8T1NUU3_CARIL</name>
<dbReference type="PANTHER" id="PTHR35494:SF1">
    <property type="entry name" value="NAD(P)H-QUINONE OXIDOREDUCTASE SUBUNIT S, CHLOROPLASTIC"/>
    <property type="match status" value="1"/>
</dbReference>
<evidence type="ECO:0000313" key="3">
    <source>
        <dbReference type="Proteomes" id="UP000811609"/>
    </source>
</evidence>
<dbReference type="EMBL" id="CM031820">
    <property type="protein sequence ID" value="KAG6633928.1"/>
    <property type="molecule type" value="Genomic_DNA"/>
</dbReference>
<dbReference type="PANTHER" id="PTHR35494">
    <property type="entry name" value="NAD(P)H-QUINONE OXIDOREDUCTASE SUBUNIT S, CHLOROPLASTIC"/>
    <property type="match status" value="1"/>
</dbReference>
<comment type="caution">
    <text evidence="2">The sequence shown here is derived from an EMBL/GenBank/DDBJ whole genome shotgun (WGS) entry which is preliminary data.</text>
</comment>